<dbReference type="EMBL" id="ML210165">
    <property type="protein sequence ID" value="TFK27389.1"/>
    <property type="molecule type" value="Genomic_DNA"/>
</dbReference>
<dbReference type="STRING" id="230819.A0A5C3L309"/>
<name>A0A5C3L309_COPMA</name>
<dbReference type="Proteomes" id="UP000307440">
    <property type="component" value="Unassembled WGS sequence"/>
</dbReference>
<dbReference type="OrthoDB" id="2527864at2759"/>
<evidence type="ECO:0008006" key="4">
    <source>
        <dbReference type="Google" id="ProtNLM"/>
    </source>
</evidence>
<dbReference type="AlphaFoldDB" id="A0A5C3L309"/>
<evidence type="ECO:0000313" key="2">
    <source>
        <dbReference type="EMBL" id="TFK27389.1"/>
    </source>
</evidence>
<proteinExistence type="predicted"/>
<dbReference type="Gene3D" id="1.10.472.170">
    <property type="match status" value="1"/>
</dbReference>
<feature type="region of interest" description="Disordered" evidence="1">
    <location>
        <begin position="536"/>
        <end position="572"/>
    </location>
</feature>
<feature type="compositionally biased region" description="Acidic residues" evidence="1">
    <location>
        <begin position="545"/>
        <end position="559"/>
    </location>
</feature>
<organism evidence="2 3">
    <name type="scientific">Coprinopsis marcescibilis</name>
    <name type="common">Agaric fungus</name>
    <name type="synonym">Psathyrella marcescibilis</name>
    <dbReference type="NCBI Taxonomy" id="230819"/>
    <lineage>
        <taxon>Eukaryota</taxon>
        <taxon>Fungi</taxon>
        <taxon>Dikarya</taxon>
        <taxon>Basidiomycota</taxon>
        <taxon>Agaricomycotina</taxon>
        <taxon>Agaricomycetes</taxon>
        <taxon>Agaricomycetidae</taxon>
        <taxon>Agaricales</taxon>
        <taxon>Agaricineae</taxon>
        <taxon>Psathyrellaceae</taxon>
        <taxon>Coprinopsis</taxon>
    </lineage>
</organism>
<feature type="compositionally biased region" description="Polar residues" evidence="1">
    <location>
        <begin position="594"/>
        <end position="612"/>
    </location>
</feature>
<keyword evidence="3" id="KW-1185">Reference proteome</keyword>
<gene>
    <name evidence="2" type="ORF">FA15DRAFT_666470</name>
</gene>
<feature type="compositionally biased region" description="Acidic residues" evidence="1">
    <location>
        <begin position="354"/>
        <end position="365"/>
    </location>
</feature>
<feature type="region of interest" description="Disordered" evidence="1">
    <location>
        <begin position="484"/>
        <end position="523"/>
    </location>
</feature>
<protein>
    <recommendedName>
        <fullName evidence="4">B-related factor 1</fullName>
    </recommendedName>
</protein>
<feature type="region of interest" description="Disordered" evidence="1">
    <location>
        <begin position="351"/>
        <end position="381"/>
    </location>
</feature>
<evidence type="ECO:0000256" key="1">
    <source>
        <dbReference type="SAM" id="MobiDB-lite"/>
    </source>
</evidence>
<feature type="region of interest" description="Disordered" evidence="1">
    <location>
        <begin position="590"/>
        <end position="645"/>
    </location>
</feature>
<sequence length="645" mass="70169">MPCSECGGHTVWDDTAASEICTACGTLTDPTQVVLTSNDYSHGHSDFWQPTPPATLKNPRNSWALAGQGQEARDRKNAYTMGNFIISLAVSMNASGLSPRAITLFNQAKAIGYFRWGRRAKVVAGACLSIALRESYRPDSIADISTLLQCSPNLLSRTFISVTSALQIATNSVDPSVFMVTLQGFVTSILQGHQVAQSCGLPATLLKILQPLSLHTVTQTATSLCNVLARICPIDGQSRPSAASTACAVFLLSLEAEARTPLASLGDFAKTLGARLNLGKGVVMAQYKSIQDQVSSLIEKVPWLARYESHRGRAKVAKRTVVARGLKDVIKFNEEIFHNILLPDVELELTPPEASDDDNLNDDGTEATFSTSSRPHKRRKIHHSLDEATRFLLNPLHTHAASRPHRSAPASGSTFSLASYVLSTSALYNISRNPPNRLQLLAAERGGSDEAAIPDEELFTEGELESLLRNDKEAAILQRALGWDRESEEEDTVPKEEVVKSKRRRNAQGRQGQHHETEHLVKKSRLNMDALARFMGQGSESTSDNADEDNGEIDFDDEGALGLLGLGGDFDEEDLEEEGGAWLGDELYQHEDLTSTSMPNAISTHSPSLSQQGDDEEIVLDSWRPPSPSGGGGISFHNRYEEDPG</sequence>
<evidence type="ECO:0000313" key="3">
    <source>
        <dbReference type="Proteomes" id="UP000307440"/>
    </source>
</evidence>
<reference evidence="2 3" key="1">
    <citation type="journal article" date="2019" name="Nat. Ecol. Evol.">
        <title>Megaphylogeny resolves global patterns of mushroom evolution.</title>
        <authorList>
            <person name="Varga T."/>
            <person name="Krizsan K."/>
            <person name="Foldi C."/>
            <person name="Dima B."/>
            <person name="Sanchez-Garcia M."/>
            <person name="Sanchez-Ramirez S."/>
            <person name="Szollosi G.J."/>
            <person name="Szarkandi J.G."/>
            <person name="Papp V."/>
            <person name="Albert L."/>
            <person name="Andreopoulos W."/>
            <person name="Angelini C."/>
            <person name="Antonin V."/>
            <person name="Barry K.W."/>
            <person name="Bougher N.L."/>
            <person name="Buchanan P."/>
            <person name="Buyck B."/>
            <person name="Bense V."/>
            <person name="Catcheside P."/>
            <person name="Chovatia M."/>
            <person name="Cooper J."/>
            <person name="Damon W."/>
            <person name="Desjardin D."/>
            <person name="Finy P."/>
            <person name="Geml J."/>
            <person name="Haridas S."/>
            <person name="Hughes K."/>
            <person name="Justo A."/>
            <person name="Karasinski D."/>
            <person name="Kautmanova I."/>
            <person name="Kiss B."/>
            <person name="Kocsube S."/>
            <person name="Kotiranta H."/>
            <person name="LaButti K.M."/>
            <person name="Lechner B.E."/>
            <person name="Liimatainen K."/>
            <person name="Lipzen A."/>
            <person name="Lukacs Z."/>
            <person name="Mihaltcheva S."/>
            <person name="Morgado L.N."/>
            <person name="Niskanen T."/>
            <person name="Noordeloos M.E."/>
            <person name="Ohm R.A."/>
            <person name="Ortiz-Santana B."/>
            <person name="Ovrebo C."/>
            <person name="Racz N."/>
            <person name="Riley R."/>
            <person name="Savchenko A."/>
            <person name="Shiryaev A."/>
            <person name="Soop K."/>
            <person name="Spirin V."/>
            <person name="Szebenyi C."/>
            <person name="Tomsovsky M."/>
            <person name="Tulloss R.E."/>
            <person name="Uehling J."/>
            <person name="Grigoriev I.V."/>
            <person name="Vagvolgyi C."/>
            <person name="Papp T."/>
            <person name="Martin F.M."/>
            <person name="Miettinen O."/>
            <person name="Hibbett D.S."/>
            <person name="Nagy L.G."/>
        </authorList>
    </citation>
    <scope>NUCLEOTIDE SEQUENCE [LARGE SCALE GENOMIC DNA]</scope>
    <source>
        <strain evidence="2 3">CBS 121175</strain>
    </source>
</reference>
<accession>A0A5C3L309</accession>